<gene>
    <name evidence="1" type="ORF">NCTC7582_03744</name>
</gene>
<protein>
    <submittedName>
        <fullName evidence="1">Uncharacterized protein</fullName>
    </submittedName>
</protein>
<dbReference type="AlphaFoldDB" id="A0A2X0ZXF0"/>
<dbReference type="RefSeq" id="WP_112118059.1">
    <property type="nucleotide sequence ID" value="NZ_UAQE01000002.1"/>
</dbReference>
<accession>A0A2X0ZXF0</accession>
<dbReference type="EMBL" id="UAQE01000002">
    <property type="protein sequence ID" value="SPU37343.1"/>
    <property type="molecule type" value="Genomic_DNA"/>
</dbReference>
<name>A0A2X0ZXF0_9BACI</name>
<proteinExistence type="predicted"/>
<dbReference type="Proteomes" id="UP000251431">
    <property type="component" value="Unassembled WGS sequence"/>
</dbReference>
<organism evidence="1 2">
    <name type="scientific">Lysinibacillus capsici</name>
    <dbReference type="NCBI Taxonomy" id="2115968"/>
    <lineage>
        <taxon>Bacteria</taxon>
        <taxon>Bacillati</taxon>
        <taxon>Bacillota</taxon>
        <taxon>Bacilli</taxon>
        <taxon>Bacillales</taxon>
        <taxon>Bacillaceae</taxon>
        <taxon>Lysinibacillus</taxon>
    </lineage>
</organism>
<sequence length="70" mass="7911">MAKTSTETGWCTDGLLITPEDTWNCSGCGEHVSSDDQKSKGGWFDYEQEGKLSFIHVDCYIENQTFLIQK</sequence>
<evidence type="ECO:0000313" key="2">
    <source>
        <dbReference type="Proteomes" id="UP000251431"/>
    </source>
</evidence>
<evidence type="ECO:0000313" key="1">
    <source>
        <dbReference type="EMBL" id="SPU37343.1"/>
    </source>
</evidence>
<reference evidence="1 2" key="1">
    <citation type="submission" date="2018-06" db="EMBL/GenBank/DDBJ databases">
        <authorList>
            <consortium name="Pathogen Informatics"/>
            <person name="Doyle S."/>
        </authorList>
    </citation>
    <scope>NUCLEOTIDE SEQUENCE [LARGE SCALE GENOMIC DNA]</scope>
    <source>
        <strain evidence="1 2">NCTC7582</strain>
    </source>
</reference>